<dbReference type="InterPro" id="IPR019887">
    <property type="entry name" value="Tscrpt_reg_AsnC/Lrp_C"/>
</dbReference>
<evidence type="ECO:0000256" key="3">
    <source>
        <dbReference type="ARBA" id="ARBA00023163"/>
    </source>
</evidence>
<dbReference type="GO" id="GO:0005829">
    <property type="term" value="C:cytosol"/>
    <property type="evidence" value="ECO:0007669"/>
    <property type="project" value="TreeGrafter"/>
</dbReference>
<dbReference type="InterPro" id="IPR011008">
    <property type="entry name" value="Dimeric_a/b-barrel"/>
</dbReference>
<dbReference type="PANTHER" id="PTHR30154">
    <property type="entry name" value="LEUCINE-RESPONSIVE REGULATORY PROTEIN"/>
    <property type="match status" value="1"/>
</dbReference>
<keyword evidence="1" id="KW-0805">Transcription regulation</keyword>
<sequence>MGETSTLTGFLTYSTGYGTRCHGYRCERASAQRITSQLPCVTEESSCTVGPVPRNRRTAPRPAPVDHVSLAIIEQLREDGRRPYAAIGKAVGLSEAAVRQRVQRLVEQGATRIAAVTDPRALGLWRRATVGLTVEGDPEPVADALAELAEVECVVVTAGSFDLLVEIACEDDDHLLEIVNRRIRTHPGVRATETFVHLGRRDRLLGGPSARPGERRT</sequence>
<dbReference type="InterPro" id="IPR036388">
    <property type="entry name" value="WH-like_DNA-bd_sf"/>
</dbReference>
<dbReference type="PANTHER" id="PTHR30154:SF53">
    <property type="entry name" value="HTH-TYPE TRANSCRIPTIONAL REGULATOR LRPC"/>
    <property type="match status" value="1"/>
</dbReference>
<dbReference type="PROSITE" id="PS00519">
    <property type="entry name" value="HTH_ASNC_1"/>
    <property type="match status" value="1"/>
</dbReference>
<dbReference type="SMART" id="SM00344">
    <property type="entry name" value="HTH_ASNC"/>
    <property type="match status" value="1"/>
</dbReference>
<evidence type="ECO:0000313" key="6">
    <source>
        <dbReference type="Proteomes" id="UP000694501"/>
    </source>
</evidence>
<dbReference type="AlphaFoldDB" id="A0A949JCR0"/>
<reference evidence="5" key="1">
    <citation type="submission" date="2021-06" db="EMBL/GenBank/DDBJ databases">
        <title>Sequencing of actinobacteria type strains.</title>
        <authorList>
            <person name="Nguyen G.-S."/>
            <person name="Wentzel A."/>
        </authorList>
    </citation>
    <scope>NUCLEOTIDE SEQUENCE</scope>
    <source>
        <strain evidence="5">P38-E01</strain>
    </source>
</reference>
<dbReference type="InterPro" id="IPR019885">
    <property type="entry name" value="Tscrpt_reg_HTH_AsnC-type_CS"/>
</dbReference>
<gene>
    <name evidence="5" type="ORF">JGS22_000310</name>
</gene>
<dbReference type="Pfam" id="PF01037">
    <property type="entry name" value="AsnC_trans_reg"/>
    <property type="match status" value="1"/>
</dbReference>
<evidence type="ECO:0000313" key="5">
    <source>
        <dbReference type="EMBL" id="MBU7596115.1"/>
    </source>
</evidence>
<dbReference type="PRINTS" id="PR00033">
    <property type="entry name" value="HTHASNC"/>
</dbReference>
<dbReference type="GO" id="GO:0043565">
    <property type="term" value="F:sequence-specific DNA binding"/>
    <property type="evidence" value="ECO:0007669"/>
    <property type="project" value="InterPro"/>
</dbReference>
<feature type="domain" description="HTH asnC-type" evidence="4">
    <location>
        <begin position="65"/>
        <end position="133"/>
    </location>
</feature>
<dbReference type="GO" id="GO:0043200">
    <property type="term" value="P:response to amino acid"/>
    <property type="evidence" value="ECO:0007669"/>
    <property type="project" value="TreeGrafter"/>
</dbReference>
<dbReference type="EMBL" id="JAELVF020000001">
    <property type="protein sequence ID" value="MBU7596115.1"/>
    <property type="molecule type" value="Genomic_DNA"/>
</dbReference>
<keyword evidence="6" id="KW-1185">Reference proteome</keyword>
<dbReference type="InterPro" id="IPR019888">
    <property type="entry name" value="Tscrpt_reg_AsnC-like"/>
</dbReference>
<proteinExistence type="predicted"/>
<keyword evidence="3" id="KW-0804">Transcription</keyword>
<dbReference type="SUPFAM" id="SSF54909">
    <property type="entry name" value="Dimeric alpha+beta barrel"/>
    <property type="match status" value="1"/>
</dbReference>
<dbReference type="Gene3D" id="3.30.70.920">
    <property type="match status" value="1"/>
</dbReference>
<dbReference type="Proteomes" id="UP000694501">
    <property type="component" value="Unassembled WGS sequence"/>
</dbReference>
<dbReference type="Gene3D" id="1.10.10.10">
    <property type="entry name" value="Winged helix-like DNA-binding domain superfamily/Winged helix DNA-binding domain"/>
    <property type="match status" value="1"/>
</dbReference>
<dbReference type="PROSITE" id="PS50956">
    <property type="entry name" value="HTH_ASNC_2"/>
    <property type="match status" value="1"/>
</dbReference>
<evidence type="ECO:0000259" key="4">
    <source>
        <dbReference type="PROSITE" id="PS50956"/>
    </source>
</evidence>
<evidence type="ECO:0000256" key="2">
    <source>
        <dbReference type="ARBA" id="ARBA00023125"/>
    </source>
</evidence>
<keyword evidence="2" id="KW-0238">DNA-binding</keyword>
<dbReference type="SUPFAM" id="SSF46785">
    <property type="entry name" value="Winged helix' DNA-binding domain"/>
    <property type="match status" value="1"/>
</dbReference>
<organism evidence="5 6">
    <name type="scientific">Streptomyces tardus</name>
    <dbReference type="NCBI Taxonomy" id="2780544"/>
    <lineage>
        <taxon>Bacteria</taxon>
        <taxon>Bacillati</taxon>
        <taxon>Actinomycetota</taxon>
        <taxon>Actinomycetes</taxon>
        <taxon>Kitasatosporales</taxon>
        <taxon>Streptomycetaceae</taxon>
        <taxon>Streptomyces</taxon>
    </lineage>
</organism>
<dbReference type="Pfam" id="PF13404">
    <property type="entry name" value="HTH_AsnC-type"/>
    <property type="match status" value="1"/>
</dbReference>
<evidence type="ECO:0000256" key="1">
    <source>
        <dbReference type="ARBA" id="ARBA00023015"/>
    </source>
</evidence>
<dbReference type="InterPro" id="IPR036390">
    <property type="entry name" value="WH_DNA-bd_sf"/>
</dbReference>
<dbReference type="InterPro" id="IPR000485">
    <property type="entry name" value="AsnC-type_HTH_dom"/>
</dbReference>
<comment type="caution">
    <text evidence="5">The sequence shown here is derived from an EMBL/GenBank/DDBJ whole genome shotgun (WGS) entry which is preliminary data.</text>
</comment>
<protein>
    <submittedName>
        <fullName evidence="5">Lrp/AsnC family transcriptional regulator</fullName>
    </submittedName>
</protein>
<name>A0A949JCR0_9ACTN</name>
<accession>A0A949JCR0</accession>